<dbReference type="EMBL" id="CP017786">
    <property type="protein sequence ID" value="AOZ89948.1"/>
    <property type="molecule type" value="Genomic_DNA"/>
</dbReference>
<evidence type="ECO:0000313" key="1">
    <source>
        <dbReference type="EMBL" id="AOZ89948.1"/>
    </source>
</evidence>
<dbReference type="Pfam" id="PF09709">
    <property type="entry name" value="Cas_Csd1"/>
    <property type="match status" value="1"/>
</dbReference>
<dbReference type="InterPro" id="IPR010144">
    <property type="entry name" value="CRISPR-assoc_prot_Csd1-typ"/>
</dbReference>
<gene>
    <name evidence="1" type="ORF">BK049_15365</name>
</gene>
<dbReference type="CDD" id="cd09757">
    <property type="entry name" value="Cas8c_I-C"/>
    <property type="match status" value="1"/>
</dbReference>
<evidence type="ECO:0000313" key="2">
    <source>
        <dbReference type="Proteomes" id="UP000177709"/>
    </source>
</evidence>
<dbReference type="Proteomes" id="UP000177709">
    <property type="component" value="Chromosome"/>
</dbReference>
<proteinExistence type="predicted"/>
<organism evidence="1 2">
    <name type="scientific">Bacillus xiamenensis</name>
    <dbReference type="NCBI Taxonomy" id="1178537"/>
    <lineage>
        <taxon>Bacteria</taxon>
        <taxon>Bacillati</taxon>
        <taxon>Bacillota</taxon>
        <taxon>Bacilli</taxon>
        <taxon>Bacillales</taxon>
        <taxon>Bacillaceae</taxon>
        <taxon>Bacillus</taxon>
    </lineage>
</organism>
<name>A0AAC9NDM6_9BACI</name>
<dbReference type="RefSeq" id="WP_071168892.1">
    <property type="nucleotide sequence ID" value="NZ_CP017786.1"/>
</dbReference>
<protein>
    <submittedName>
        <fullName evidence="1">Type I-C CRISPR-associated protein Cas8c/Csd1</fullName>
    </submittedName>
</protein>
<dbReference type="NCBIfam" id="TIGR01863">
    <property type="entry name" value="cas_Csd1"/>
    <property type="match status" value="1"/>
</dbReference>
<reference evidence="1 2" key="1">
    <citation type="submission" date="2016-10" db="EMBL/GenBank/DDBJ databases">
        <title>Whole genome sequence of hyper active fibrinolysis bacterium Bacillus pumilus strain VV3 isolated from fermented rice.</title>
        <authorList>
            <person name="Mariadas V.A."/>
            <person name="Vijayaraghavan P."/>
            <person name="Dhandapani V."/>
        </authorList>
    </citation>
    <scope>NUCLEOTIDE SEQUENCE [LARGE SCALE GENOMIC DNA]</scope>
    <source>
        <strain evidence="1 2">VV3</strain>
    </source>
</reference>
<dbReference type="AlphaFoldDB" id="A0AAC9NDM6"/>
<dbReference type="KEGG" id="bxi:BK049_15365"/>
<accession>A0AAC9NDM6</accession>
<sequence length="625" mass="72060">MSWLLNLYKTYQENLDRIGKIEERFYGDKSKTFTLLPISHTTQTAHIEVLVTKDGSFHSAKVTDKEDAVTVIPCTEASSSRAGSVVAPYPLHDKLMYVAGDYEAYGGQRKEHFQRYIENLELWANSSHAHPKLSRILAYLKQKTLIRNLVDEGILHVDENQHLIEKWDKKYGENKPDIFSVLAGDQFSAFVRFDVHSYPEVSRKVWNDGEMYDSFVQFYNTLLNDEDICFVKGEVIPQTERHANKIRHSGDKAKLISSNDTSGFTFRGRFDKSQQVASVGYEVSQKAHNALKWLIQYQGRSIDQRVFLVWQYDQLQTPSPFDDPYSFEDFPEKKESFTAREYAQEISKALAGYEHDLRLKKRDIHILILDAATTGRLAVLYYINMDKHLYLDRLNHWYVSCCWRQRYAEGKTSIGTPTPKDIAFAMYGPQVKEQLIKEVASRLVPYIVGNQMNQNIPKDIVNLAFQRASNPVAMKSWEWEKTLGIACALVNIKEGMEVALDQSNTDRSYLFGRLLAIADVLERRALGSDEQRSTNAIRYMNAFSRHPERTWTTIYAALQPYRIKLGARGMYLEKMMDGILSSFAVDDYTNKPLSGKYILGFSSQRHELYQKRDQTKMNGTDEKGE</sequence>